<protein>
    <recommendedName>
        <fullName evidence="5">RING-type E3 ubiquitin transferase</fullName>
        <ecNumber evidence="5">2.3.2.27</ecNumber>
    </recommendedName>
</protein>
<dbReference type="InterPro" id="IPR013083">
    <property type="entry name" value="Znf_RING/FYVE/PHD"/>
</dbReference>
<dbReference type="SMART" id="SM00184">
    <property type="entry name" value="RING"/>
    <property type="match status" value="1"/>
</dbReference>
<feature type="region of interest" description="Disordered" evidence="17">
    <location>
        <begin position="1"/>
        <end position="55"/>
    </location>
</feature>
<keyword evidence="14" id="KW-0234">DNA repair</keyword>
<feature type="compositionally biased region" description="Polar residues" evidence="17">
    <location>
        <begin position="89"/>
        <end position="111"/>
    </location>
</feature>
<dbReference type="InParanoid" id="B4N3X6"/>
<evidence type="ECO:0000256" key="16">
    <source>
        <dbReference type="PROSITE-ProRule" id="PRU00175"/>
    </source>
</evidence>
<evidence type="ECO:0000256" key="4">
    <source>
        <dbReference type="ARBA" id="ARBA00004906"/>
    </source>
</evidence>
<dbReference type="GO" id="GO:0008270">
    <property type="term" value="F:zinc ion binding"/>
    <property type="evidence" value="ECO:0007669"/>
    <property type="project" value="UniProtKB-KW"/>
</dbReference>
<evidence type="ECO:0000256" key="8">
    <source>
        <dbReference type="ARBA" id="ARBA00022679"/>
    </source>
</evidence>
<dbReference type="GO" id="GO:0061630">
    <property type="term" value="F:ubiquitin protein ligase activity"/>
    <property type="evidence" value="ECO:0007669"/>
    <property type="project" value="UniProtKB-EC"/>
</dbReference>
<keyword evidence="8" id="KW-0808">Transferase</keyword>
<dbReference type="SMR" id="B4N3X6"/>
<dbReference type="PROSITE" id="PS50089">
    <property type="entry name" value="ZF_RING_2"/>
    <property type="match status" value="1"/>
</dbReference>
<keyword evidence="11 16" id="KW-0479">Metal-binding</keyword>
<evidence type="ECO:0000256" key="12">
    <source>
        <dbReference type="ARBA" id="ARBA00022786"/>
    </source>
</evidence>
<evidence type="ECO:0000313" key="20">
    <source>
        <dbReference type="Proteomes" id="UP000007798"/>
    </source>
</evidence>
<evidence type="ECO:0000256" key="15">
    <source>
        <dbReference type="ARBA" id="ARBA00023242"/>
    </source>
</evidence>
<evidence type="ECO:0000313" key="19">
    <source>
        <dbReference type="EMBL" id="EDW79331.2"/>
    </source>
</evidence>
<evidence type="ECO:0000259" key="18">
    <source>
        <dbReference type="PROSITE" id="PS50089"/>
    </source>
</evidence>
<keyword evidence="11 16" id="KW-0863">Zinc-finger</keyword>
<comment type="catalytic activity">
    <reaction evidence="1">
        <text>S-ubiquitinyl-[E2 ubiquitin-conjugating enzyme]-L-cysteine + [acceptor protein]-L-lysine = [E2 ubiquitin-conjugating enzyme]-L-cysteine + N(6)-ubiquitinyl-[acceptor protein]-L-lysine.</text>
        <dbReference type="EC" id="2.3.2.27"/>
    </reaction>
</comment>
<dbReference type="EC" id="2.3.2.27" evidence="5"/>
<evidence type="ECO:0000256" key="3">
    <source>
        <dbReference type="ARBA" id="ARBA00004496"/>
    </source>
</evidence>
<keyword evidence="12" id="KW-0833">Ubl conjugation pathway</keyword>
<keyword evidence="9" id="KW-0677">Repeat</keyword>
<dbReference type="OrthoDB" id="5600418at2759"/>
<feature type="compositionally biased region" description="Acidic residues" evidence="17">
    <location>
        <begin position="42"/>
        <end position="55"/>
    </location>
</feature>
<dbReference type="STRING" id="7260.B4N3X6"/>
<dbReference type="InterPro" id="IPR001680">
    <property type="entry name" value="WD40_rpt"/>
</dbReference>
<evidence type="ECO:0000256" key="14">
    <source>
        <dbReference type="ARBA" id="ARBA00023204"/>
    </source>
</evidence>
<dbReference type="Gene3D" id="3.30.40.10">
    <property type="entry name" value="Zinc/RING finger domain, C3HC4 (zinc finger)"/>
    <property type="match status" value="1"/>
</dbReference>
<name>B4N3X6_DROWI</name>
<proteinExistence type="predicted"/>
<dbReference type="InterPro" id="IPR001841">
    <property type="entry name" value="Znf_RING"/>
</dbReference>
<comment type="subcellular location">
    <subcellularLocation>
        <location evidence="3">Cytoplasm</location>
    </subcellularLocation>
    <subcellularLocation>
        <location evidence="2">Nucleus</location>
        <location evidence="2">PML body</location>
    </subcellularLocation>
</comment>
<accession>B4N3X6</accession>
<dbReference type="FunCoup" id="B4N3X6">
    <property type="interactions" value="1496"/>
</dbReference>
<dbReference type="Proteomes" id="UP000007798">
    <property type="component" value="Unassembled WGS sequence"/>
</dbReference>
<keyword evidence="10" id="KW-0227">DNA damage</keyword>
<dbReference type="GO" id="GO:0016605">
    <property type="term" value="C:PML body"/>
    <property type="evidence" value="ECO:0007669"/>
    <property type="project" value="UniProtKB-SubCell"/>
</dbReference>
<feature type="domain" description="RING-type" evidence="18">
    <location>
        <begin position="151"/>
        <end position="200"/>
    </location>
</feature>
<dbReference type="InterPro" id="IPR056527">
    <property type="entry name" value="WD40_RFWD3"/>
</dbReference>
<gene>
    <name evidence="19" type="primary">Dwil\GK13567</name>
    <name evidence="19" type="ORF">Dwil_GK13567</name>
</gene>
<evidence type="ECO:0000256" key="5">
    <source>
        <dbReference type="ARBA" id="ARBA00012483"/>
    </source>
</evidence>
<dbReference type="Pfam" id="PF13639">
    <property type="entry name" value="zf-RING_2"/>
    <property type="match status" value="1"/>
</dbReference>
<evidence type="ECO:0000256" key="10">
    <source>
        <dbReference type="ARBA" id="ARBA00022763"/>
    </source>
</evidence>
<dbReference type="CDD" id="cd16450">
    <property type="entry name" value="mRING-C3HGC3_RFWD3"/>
    <property type="match status" value="1"/>
</dbReference>
<dbReference type="GO" id="GO:0036297">
    <property type="term" value="P:interstrand cross-link repair"/>
    <property type="evidence" value="ECO:0007669"/>
    <property type="project" value="InterPro"/>
</dbReference>
<keyword evidence="6" id="KW-0963">Cytoplasm</keyword>
<dbReference type="AlphaFoldDB" id="B4N3X6"/>
<dbReference type="EMBL" id="CH964095">
    <property type="protein sequence ID" value="EDW79331.2"/>
    <property type="molecule type" value="Genomic_DNA"/>
</dbReference>
<keyword evidence="20" id="KW-1185">Reference proteome</keyword>
<organism evidence="19 20">
    <name type="scientific">Drosophila willistoni</name>
    <name type="common">Fruit fly</name>
    <dbReference type="NCBI Taxonomy" id="7260"/>
    <lineage>
        <taxon>Eukaryota</taxon>
        <taxon>Metazoa</taxon>
        <taxon>Ecdysozoa</taxon>
        <taxon>Arthropoda</taxon>
        <taxon>Hexapoda</taxon>
        <taxon>Insecta</taxon>
        <taxon>Pterygota</taxon>
        <taxon>Neoptera</taxon>
        <taxon>Endopterygota</taxon>
        <taxon>Diptera</taxon>
        <taxon>Brachycera</taxon>
        <taxon>Muscomorpha</taxon>
        <taxon>Ephydroidea</taxon>
        <taxon>Drosophilidae</taxon>
        <taxon>Drosophila</taxon>
        <taxon>Sophophora</taxon>
    </lineage>
</organism>
<evidence type="ECO:0000256" key="17">
    <source>
        <dbReference type="SAM" id="MobiDB-lite"/>
    </source>
</evidence>
<evidence type="ECO:0000256" key="6">
    <source>
        <dbReference type="ARBA" id="ARBA00022490"/>
    </source>
</evidence>
<keyword evidence="15" id="KW-0539">Nucleus</keyword>
<reference evidence="19 20" key="1">
    <citation type="journal article" date="2007" name="Nature">
        <title>Evolution of genes and genomes on the Drosophila phylogeny.</title>
        <authorList>
            <consortium name="Drosophila 12 Genomes Consortium"/>
            <person name="Clark A.G."/>
            <person name="Eisen M.B."/>
            <person name="Smith D.R."/>
            <person name="Bergman C.M."/>
            <person name="Oliver B."/>
            <person name="Markow T.A."/>
            <person name="Kaufman T.C."/>
            <person name="Kellis M."/>
            <person name="Gelbart W."/>
            <person name="Iyer V.N."/>
            <person name="Pollard D.A."/>
            <person name="Sackton T.B."/>
            <person name="Larracuente A.M."/>
            <person name="Singh N.D."/>
            <person name="Abad J.P."/>
            <person name="Abt D.N."/>
            <person name="Adryan B."/>
            <person name="Aguade M."/>
            <person name="Akashi H."/>
            <person name="Anderson W.W."/>
            <person name="Aquadro C.F."/>
            <person name="Ardell D.H."/>
            <person name="Arguello R."/>
            <person name="Artieri C.G."/>
            <person name="Barbash D.A."/>
            <person name="Barker D."/>
            <person name="Barsanti P."/>
            <person name="Batterham P."/>
            <person name="Batzoglou S."/>
            <person name="Begun D."/>
            <person name="Bhutkar A."/>
            <person name="Blanco E."/>
            <person name="Bosak S.A."/>
            <person name="Bradley R.K."/>
            <person name="Brand A.D."/>
            <person name="Brent M.R."/>
            <person name="Brooks A.N."/>
            <person name="Brown R.H."/>
            <person name="Butlin R.K."/>
            <person name="Caggese C."/>
            <person name="Calvi B.R."/>
            <person name="Bernardo de Carvalho A."/>
            <person name="Caspi A."/>
            <person name="Castrezana S."/>
            <person name="Celniker S.E."/>
            <person name="Chang J.L."/>
            <person name="Chapple C."/>
            <person name="Chatterji S."/>
            <person name="Chinwalla A."/>
            <person name="Civetta A."/>
            <person name="Clifton S.W."/>
            <person name="Comeron J.M."/>
            <person name="Costello J.C."/>
            <person name="Coyne J.A."/>
            <person name="Daub J."/>
            <person name="David R.G."/>
            <person name="Delcher A.L."/>
            <person name="Delehaunty K."/>
            <person name="Do C.B."/>
            <person name="Ebling H."/>
            <person name="Edwards K."/>
            <person name="Eickbush T."/>
            <person name="Evans J.D."/>
            <person name="Filipski A."/>
            <person name="Findeiss S."/>
            <person name="Freyhult E."/>
            <person name="Fulton L."/>
            <person name="Fulton R."/>
            <person name="Garcia A.C."/>
            <person name="Gardiner A."/>
            <person name="Garfield D.A."/>
            <person name="Garvin B.E."/>
            <person name="Gibson G."/>
            <person name="Gilbert D."/>
            <person name="Gnerre S."/>
            <person name="Godfrey J."/>
            <person name="Good R."/>
            <person name="Gotea V."/>
            <person name="Gravely B."/>
            <person name="Greenberg A.J."/>
            <person name="Griffiths-Jones S."/>
            <person name="Gross S."/>
            <person name="Guigo R."/>
            <person name="Gustafson E.A."/>
            <person name="Haerty W."/>
            <person name="Hahn M.W."/>
            <person name="Halligan D.L."/>
            <person name="Halpern A.L."/>
            <person name="Halter G.M."/>
            <person name="Han M.V."/>
            <person name="Heger A."/>
            <person name="Hillier L."/>
            <person name="Hinrichs A.S."/>
            <person name="Holmes I."/>
            <person name="Hoskins R.A."/>
            <person name="Hubisz M.J."/>
            <person name="Hultmark D."/>
            <person name="Huntley M.A."/>
            <person name="Jaffe D.B."/>
            <person name="Jagadeeshan S."/>
            <person name="Jeck W.R."/>
            <person name="Johnson J."/>
            <person name="Jones C.D."/>
            <person name="Jordan W.C."/>
            <person name="Karpen G.H."/>
            <person name="Kataoka E."/>
            <person name="Keightley P.D."/>
            <person name="Kheradpour P."/>
            <person name="Kirkness E.F."/>
            <person name="Koerich L.B."/>
            <person name="Kristiansen K."/>
            <person name="Kudrna D."/>
            <person name="Kulathinal R.J."/>
            <person name="Kumar S."/>
            <person name="Kwok R."/>
            <person name="Lander E."/>
            <person name="Langley C.H."/>
            <person name="Lapoint R."/>
            <person name="Lazzaro B.P."/>
            <person name="Lee S.J."/>
            <person name="Levesque L."/>
            <person name="Li R."/>
            <person name="Lin C.F."/>
            <person name="Lin M.F."/>
            <person name="Lindblad-Toh K."/>
            <person name="Llopart A."/>
            <person name="Long M."/>
            <person name="Low L."/>
            <person name="Lozovsky E."/>
            <person name="Lu J."/>
            <person name="Luo M."/>
            <person name="Machado C.A."/>
            <person name="Makalowski W."/>
            <person name="Marzo M."/>
            <person name="Matsuda M."/>
            <person name="Matzkin L."/>
            <person name="McAllister B."/>
            <person name="McBride C.S."/>
            <person name="McKernan B."/>
            <person name="McKernan K."/>
            <person name="Mendez-Lago M."/>
            <person name="Minx P."/>
            <person name="Mollenhauer M.U."/>
            <person name="Montooth K."/>
            <person name="Mount S.M."/>
            <person name="Mu X."/>
            <person name="Myers E."/>
            <person name="Negre B."/>
            <person name="Newfeld S."/>
            <person name="Nielsen R."/>
            <person name="Noor M.A."/>
            <person name="O'Grady P."/>
            <person name="Pachter L."/>
            <person name="Papaceit M."/>
            <person name="Parisi M.J."/>
            <person name="Parisi M."/>
            <person name="Parts L."/>
            <person name="Pedersen J.S."/>
            <person name="Pesole G."/>
            <person name="Phillippy A.M."/>
            <person name="Ponting C.P."/>
            <person name="Pop M."/>
            <person name="Porcelli D."/>
            <person name="Powell J.R."/>
            <person name="Prohaska S."/>
            <person name="Pruitt K."/>
            <person name="Puig M."/>
            <person name="Quesneville H."/>
            <person name="Ram K.R."/>
            <person name="Rand D."/>
            <person name="Rasmussen M.D."/>
            <person name="Reed L.K."/>
            <person name="Reenan R."/>
            <person name="Reily A."/>
            <person name="Remington K.A."/>
            <person name="Rieger T.T."/>
            <person name="Ritchie M.G."/>
            <person name="Robin C."/>
            <person name="Rogers Y.H."/>
            <person name="Rohde C."/>
            <person name="Rozas J."/>
            <person name="Rubenfield M.J."/>
            <person name="Ruiz A."/>
            <person name="Russo S."/>
            <person name="Salzberg S.L."/>
            <person name="Sanchez-Gracia A."/>
            <person name="Saranga D.J."/>
            <person name="Sato H."/>
            <person name="Schaeffer S.W."/>
            <person name="Schatz M.C."/>
            <person name="Schlenke T."/>
            <person name="Schwartz R."/>
            <person name="Segarra C."/>
            <person name="Singh R.S."/>
            <person name="Sirot L."/>
            <person name="Sirota M."/>
            <person name="Sisneros N.B."/>
            <person name="Smith C.D."/>
            <person name="Smith T.F."/>
            <person name="Spieth J."/>
            <person name="Stage D.E."/>
            <person name="Stark A."/>
            <person name="Stephan W."/>
            <person name="Strausberg R.L."/>
            <person name="Strempel S."/>
            <person name="Sturgill D."/>
            <person name="Sutton G."/>
            <person name="Sutton G.G."/>
            <person name="Tao W."/>
            <person name="Teichmann S."/>
            <person name="Tobari Y.N."/>
            <person name="Tomimura Y."/>
            <person name="Tsolas J.M."/>
            <person name="Valente V.L."/>
            <person name="Venter E."/>
            <person name="Venter J.C."/>
            <person name="Vicario S."/>
            <person name="Vieira F.G."/>
            <person name="Vilella A.J."/>
            <person name="Villasante A."/>
            <person name="Walenz B."/>
            <person name="Wang J."/>
            <person name="Wasserman M."/>
            <person name="Watts T."/>
            <person name="Wilson D."/>
            <person name="Wilson R.K."/>
            <person name="Wing R.A."/>
            <person name="Wolfner M.F."/>
            <person name="Wong A."/>
            <person name="Wong G.K."/>
            <person name="Wu C.I."/>
            <person name="Wu G."/>
            <person name="Yamamoto D."/>
            <person name="Yang H.P."/>
            <person name="Yang S.P."/>
            <person name="Yorke J.A."/>
            <person name="Yoshida K."/>
            <person name="Zdobnov E."/>
            <person name="Zhang P."/>
            <person name="Zhang Y."/>
            <person name="Zimin A.V."/>
            <person name="Baldwin J."/>
            <person name="Abdouelleil A."/>
            <person name="Abdulkadir J."/>
            <person name="Abebe A."/>
            <person name="Abera B."/>
            <person name="Abreu J."/>
            <person name="Acer S.C."/>
            <person name="Aftuck L."/>
            <person name="Alexander A."/>
            <person name="An P."/>
            <person name="Anderson E."/>
            <person name="Anderson S."/>
            <person name="Arachi H."/>
            <person name="Azer M."/>
            <person name="Bachantsang P."/>
            <person name="Barry A."/>
            <person name="Bayul T."/>
            <person name="Berlin A."/>
            <person name="Bessette D."/>
            <person name="Bloom T."/>
            <person name="Blye J."/>
            <person name="Boguslavskiy L."/>
            <person name="Bonnet C."/>
            <person name="Boukhgalter B."/>
            <person name="Bourzgui I."/>
            <person name="Brown A."/>
            <person name="Cahill P."/>
            <person name="Channer S."/>
            <person name="Cheshatsang Y."/>
            <person name="Chuda L."/>
            <person name="Citroen M."/>
            <person name="Collymore A."/>
            <person name="Cooke P."/>
            <person name="Costello M."/>
            <person name="D'Aco K."/>
            <person name="Daza R."/>
            <person name="De Haan G."/>
            <person name="DeGray S."/>
            <person name="DeMaso C."/>
            <person name="Dhargay N."/>
            <person name="Dooley K."/>
            <person name="Dooley E."/>
            <person name="Doricent M."/>
            <person name="Dorje P."/>
            <person name="Dorjee K."/>
            <person name="Dupes A."/>
            <person name="Elong R."/>
            <person name="Falk J."/>
            <person name="Farina A."/>
            <person name="Faro S."/>
            <person name="Ferguson D."/>
            <person name="Fisher S."/>
            <person name="Foley C.D."/>
            <person name="Franke A."/>
            <person name="Friedrich D."/>
            <person name="Gadbois L."/>
            <person name="Gearin G."/>
            <person name="Gearin C.R."/>
            <person name="Giannoukos G."/>
            <person name="Goode T."/>
            <person name="Graham J."/>
            <person name="Grandbois E."/>
            <person name="Grewal S."/>
            <person name="Gyaltsen K."/>
            <person name="Hafez N."/>
            <person name="Hagos B."/>
            <person name="Hall J."/>
            <person name="Henson C."/>
            <person name="Hollinger A."/>
            <person name="Honan T."/>
            <person name="Huard M.D."/>
            <person name="Hughes L."/>
            <person name="Hurhula B."/>
            <person name="Husby M.E."/>
            <person name="Kamat A."/>
            <person name="Kanga B."/>
            <person name="Kashin S."/>
            <person name="Khazanovich D."/>
            <person name="Kisner P."/>
            <person name="Lance K."/>
            <person name="Lara M."/>
            <person name="Lee W."/>
            <person name="Lennon N."/>
            <person name="Letendre F."/>
            <person name="LeVine R."/>
            <person name="Lipovsky A."/>
            <person name="Liu X."/>
            <person name="Liu J."/>
            <person name="Liu S."/>
            <person name="Lokyitsang T."/>
            <person name="Lokyitsang Y."/>
            <person name="Lubonja R."/>
            <person name="Lui A."/>
            <person name="MacDonald P."/>
            <person name="Magnisalis V."/>
            <person name="Maru K."/>
            <person name="Matthews C."/>
            <person name="McCusker W."/>
            <person name="McDonough S."/>
            <person name="Mehta T."/>
            <person name="Meldrim J."/>
            <person name="Meneus L."/>
            <person name="Mihai O."/>
            <person name="Mihalev A."/>
            <person name="Mihova T."/>
            <person name="Mittelman R."/>
            <person name="Mlenga V."/>
            <person name="Montmayeur A."/>
            <person name="Mulrain L."/>
            <person name="Navidi A."/>
            <person name="Naylor J."/>
            <person name="Negash T."/>
            <person name="Nguyen T."/>
            <person name="Nguyen N."/>
            <person name="Nicol R."/>
            <person name="Norbu C."/>
            <person name="Norbu N."/>
            <person name="Novod N."/>
            <person name="O'Neill B."/>
            <person name="Osman S."/>
            <person name="Markiewicz E."/>
            <person name="Oyono O.L."/>
            <person name="Patti C."/>
            <person name="Phunkhang P."/>
            <person name="Pierre F."/>
            <person name="Priest M."/>
            <person name="Raghuraman S."/>
            <person name="Rege F."/>
            <person name="Reyes R."/>
            <person name="Rise C."/>
            <person name="Rogov P."/>
            <person name="Ross K."/>
            <person name="Ryan E."/>
            <person name="Settipalli S."/>
            <person name="Shea T."/>
            <person name="Sherpa N."/>
            <person name="Shi L."/>
            <person name="Shih D."/>
            <person name="Sparrow T."/>
            <person name="Spaulding J."/>
            <person name="Stalker J."/>
            <person name="Stange-Thomann N."/>
            <person name="Stavropoulos S."/>
            <person name="Stone C."/>
            <person name="Strader C."/>
            <person name="Tesfaye S."/>
            <person name="Thomson T."/>
            <person name="Thoulutsang Y."/>
            <person name="Thoulutsang D."/>
            <person name="Topham K."/>
            <person name="Topping I."/>
            <person name="Tsamla T."/>
            <person name="Vassiliev H."/>
            <person name="Vo A."/>
            <person name="Wangchuk T."/>
            <person name="Wangdi T."/>
            <person name="Weiand M."/>
            <person name="Wilkinson J."/>
            <person name="Wilson A."/>
            <person name="Yadav S."/>
            <person name="Young G."/>
            <person name="Yu Q."/>
            <person name="Zembek L."/>
            <person name="Zhong D."/>
            <person name="Zimmer A."/>
            <person name="Zwirko Z."/>
            <person name="Jaffe D.B."/>
            <person name="Alvarez P."/>
            <person name="Brockman W."/>
            <person name="Butler J."/>
            <person name="Chin C."/>
            <person name="Gnerre S."/>
            <person name="Grabherr M."/>
            <person name="Kleber M."/>
            <person name="Mauceli E."/>
            <person name="MacCallum I."/>
        </authorList>
    </citation>
    <scope>NUCLEOTIDE SEQUENCE [LARGE SCALE GENOMIC DNA]</scope>
    <source>
        <strain evidence="20">Tucson 14030-0811.24</strain>
    </source>
</reference>
<feature type="region of interest" description="Disordered" evidence="17">
    <location>
        <begin position="74"/>
        <end position="146"/>
    </location>
</feature>
<sequence length="630" mass="71170">MSNNNFESDGPGDEESSSSEDQPRMRRQQWQRIISQNAESNSNDDEILTDNEAEILDDQLQPMLVDQLPIEEEEEAENIEEQAIPVTFSPPTTSRQIGQDSNVIDLNTPSPTRKRKRLSKSCENSPTLNSQKSQATGAGPIDDDEDDGLTCPICLDSWEMNGEHRLVSLKCGHLYGESCIRRWLSESQRQSSVKVCPQCKSKAGFQDIRHLYAKRVQVIDTGLREELEVERRKTLSLTSELATVKLSHTMATKRLSSLQLDYDRLRELVRAGGVMGCRGAFSTDSDSKSIRSLANYRLYMEKNLEICREAGCRVLLYSQPHSMLIASQKSAQNLFPGFGVRFIDPPTFKPMHFMHTSSQIIRDMAFSESQHMMTVASRERKIKLFDVRSRLCSSMFEAHNKQLWSCALDRNEREHFIYAGDHRGGIYIYDLRFPANILSEFQADENFSPVIHIAAVPSGKTFTSGGFLVCQLTALTFYEYAQAAEAAIPTRLNIDGPFLSMHYDAIQDLLLICVRSNLNCPQSRYILAKLGKVDNTPVIIIKTSVYGSKATPVMTRPAQMAVENNTLIAGYLQDKKQLILHDVRREERVQTMAVNEIVYDICPLVTSQSDHYLAALTDNKCRIYKVNSSS</sequence>
<evidence type="ECO:0000256" key="13">
    <source>
        <dbReference type="ARBA" id="ARBA00022833"/>
    </source>
</evidence>
<dbReference type="eggNOG" id="KOG1645">
    <property type="taxonomic scope" value="Eukaryota"/>
</dbReference>
<dbReference type="PANTHER" id="PTHR16047">
    <property type="entry name" value="RFWD3 PROTEIN"/>
    <property type="match status" value="1"/>
</dbReference>
<dbReference type="Pfam" id="PF23419">
    <property type="entry name" value="WD40_RFWD3"/>
    <property type="match status" value="1"/>
</dbReference>
<dbReference type="HOGENOM" id="CLU_021009_2_0_1"/>
<evidence type="ECO:0000256" key="7">
    <source>
        <dbReference type="ARBA" id="ARBA00022574"/>
    </source>
</evidence>
<keyword evidence="13" id="KW-0862">Zinc</keyword>
<keyword evidence="7" id="KW-0853">WD repeat</keyword>
<dbReference type="InterPro" id="IPR037381">
    <property type="entry name" value="RFWD3"/>
</dbReference>
<dbReference type="Gene3D" id="2.130.10.10">
    <property type="entry name" value="YVTN repeat-like/Quinoprotein amine dehydrogenase"/>
    <property type="match status" value="1"/>
</dbReference>
<feature type="compositionally biased region" description="Polar residues" evidence="17">
    <location>
        <begin position="121"/>
        <end position="136"/>
    </location>
</feature>
<dbReference type="InterPro" id="IPR036322">
    <property type="entry name" value="WD40_repeat_dom_sf"/>
</dbReference>
<dbReference type="GO" id="GO:0016567">
    <property type="term" value="P:protein ubiquitination"/>
    <property type="evidence" value="ECO:0007669"/>
    <property type="project" value="InterPro"/>
</dbReference>
<comment type="pathway">
    <text evidence="4">Protein modification; protein ubiquitination.</text>
</comment>
<evidence type="ECO:0000256" key="2">
    <source>
        <dbReference type="ARBA" id="ARBA00004322"/>
    </source>
</evidence>
<evidence type="ECO:0000256" key="9">
    <source>
        <dbReference type="ARBA" id="ARBA00022737"/>
    </source>
</evidence>
<dbReference type="SMART" id="SM00320">
    <property type="entry name" value="WD40"/>
    <property type="match status" value="2"/>
</dbReference>
<dbReference type="PANTHER" id="PTHR16047:SF7">
    <property type="entry name" value="E3 UBIQUITIN-PROTEIN LIGASE RFWD3"/>
    <property type="match status" value="1"/>
</dbReference>
<dbReference type="GO" id="GO:0005737">
    <property type="term" value="C:cytoplasm"/>
    <property type="evidence" value="ECO:0007669"/>
    <property type="project" value="UniProtKB-SubCell"/>
</dbReference>
<evidence type="ECO:0000256" key="11">
    <source>
        <dbReference type="ARBA" id="ARBA00022771"/>
    </source>
</evidence>
<dbReference type="SUPFAM" id="SSF50978">
    <property type="entry name" value="WD40 repeat-like"/>
    <property type="match status" value="1"/>
</dbReference>
<feature type="compositionally biased region" description="Polar residues" evidence="17">
    <location>
        <begin position="28"/>
        <end position="41"/>
    </location>
</feature>
<dbReference type="InterPro" id="IPR015943">
    <property type="entry name" value="WD40/YVTN_repeat-like_dom_sf"/>
</dbReference>
<dbReference type="SUPFAM" id="SSF57850">
    <property type="entry name" value="RING/U-box"/>
    <property type="match status" value="1"/>
</dbReference>
<evidence type="ECO:0000256" key="1">
    <source>
        <dbReference type="ARBA" id="ARBA00000900"/>
    </source>
</evidence>